<proteinExistence type="predicted"/>
<dbReference type="EMBL" id="JAUHHV010000004">
    <property type="protein sequence ID" value="KAK1427560.1"/>
    <property type="molecule type" value="Genomic_DNA"/>
</dbReference>
<gene>
    <name evidence="2" type="ORF">QVD17_16248</name>
</gene>
<protein>
    <recommendedName>
        <fullName evidence="1">F-box domain-containing protein</fullName>
    </recommendedName>
</protein>
<dbReference type="InterPro" id="IPR032675">
    <property type="entry name" value="LRR_dom_sf"/>
</dbReference>
<dbReference type="InterPro" id="IPR053781">
    <property type="entry name" value="F-box_AtFBL13-like"/>
</dbReference>
<accession>A0AAD8NTC0</accession>
<dbReference type="PANTHER" id="PTHR34145:SF68">
    <property type="entry name" value="FBD DOMAIN-CONTAINING PROTEIN"/>
    <property type="match status" value="1"/>
</dbReference>
<dbReference type="PROSITE" id="PS50181">
    <property type="entry name" value="FBOX"/>
    <property type="match status" value="1"/>
</dbReference>
<dbReference type="InterPro" id="IPR001810">
    <property type="entry name" value="F-box_dom"/>
</dbReference>
<dbReference type="SUPFAM" id="SSF81383">
    <property type="entry name" value="F-box domain"/>
    <property type="match status" value="1"/>
</dbReference>
<dbReference type="InterPro" id="IPR053772">
    <property type="entry name" value="At1g61320/At1g61330-like"/>
</dbReference>
<organism evidence="2 3">
    <name type="scientific">Tagetes erecta</name>
    <name type="common">African marigold</name>
    <dbReference type="NCBI Taxonomy" id="13708"/>
    <lineage>
        <taxon>Eukaryota</taxon>
        <taxon>Viridiplantae</taxon>
        <taxon>Streptophyta</taxon>
        <taxon>Embryophyta</taxon>
        <taxon>Tracheophyta</taxon>
        <taxon>Spermatophyta</taxon>
        <taxon>Magnoliopsida</taxon>
        <taxon>eudicotyledons</taxon>
        <taxon>Gunneridae</taxon>
        <taxon>Pentapetalae</taxon>
        <taxon>asterids</taxon>
        <taxon>campanulids</taxon>
        <taxon>Asterales</taxon>
        <taxon>Asteraceae</taxon>
        <taxon>Asteroideae</taxon>
        <taxon>Heliantheae alliance</taxon>
        <taxon>Tageteae</taxon>
        <taxon>Tagetes</taxon>
    </lineage>
</organism>
<dbReference type="PANTHER" id="PTHR34145">
    <property type="entry name" value="OS02G0105600 PROTEIN"/>
    <property type="match status" value="1"/>
</dbReference>
<comment type="caution">
    <text evidence="2">The sequence shown here is derived from an EMBL/GenBank/DDBJ whole genome shotgun (WGS) entry which is preliminary data.</text>
</comment>
<dbReference type="AlphaFoldDB" id="A0AAD8NTC0"/>
<dbReference type="Pfam" id="PF00646">
    <property type="entry name" value="F-box"/>
    <property type="match status" value="1"/>
</dbReference>
<dbReference type="InterPro" id="IPR036047">
    <property type="entry name" value="F-box-like_dom_sf"/>
</dbReference>
<dbReference type="Gene3D" id="1.20.1280.50">
    <property type="match status" value="1"/>
</dbReference>
<reference evidence="2" key="1">
    <citation type="journal article" date="2023" name="bioRxiv">
        <title>Improved chromosome-level genome assembly for marigold (Tagetes erecta).</title>
        <authorList>
            <person name="Jiang F."/>
            <person name="Yuan L."/>
            <person name="Wang S."/>
            <person name="Wang H."/>
            <person name="Xu D."/>
            <person name="Wang A."/>
            <person name="Fan W."/>
        </authorList>
    </citation>
    <scope>NUCLEOTIDE SEQUENCE</scope>
    <source>
        <strain evidence="2">WSJ</strain>
        <tissue evidence="2">Leaf</tissue>
    </source>
</reference>
<feature type="domain" description="F-box" evidence="1">
    <location>
        <begin position="356"/>
        <end position="404"/>
    </location>
</feature>
<dbReference type="Pfam" id="PF23622">
    <property type="entry name" value="LRR_At1g61320_AtMIF1"/>
    <property type="match status" value="2"/>
</dbReference>
<name>A0AAD8NTC0_TARER</name>
<dbReference type="InterPro" id="IPR055357">
    <property type="entry name" value="LRR_At1g61320_AtMIF1"/>
</dbReference>
<keyword evidence="3" id="KW-1185">Reference proteome</keyword>
<dbReference type="CDD" id="cd22160">
    <property type="entry name" value="F-box_AtFBL13-like"/>
    <property type="match status" value="1"/>
</dbReference>
<dbReference type="Gene3D" id="3.80.10.10">
    <property type="entry name" value="Ribonuclease Inhibitor"/>
    <property type="match status" value="2"/>
</dbReference>
<dbReference type="Proteomes" id="UP001229421">
    <property type="component" value="Unassembled WGS sequence"/>
</dbReference>
<sequence length="791" mass="90408">MVHRFRIQFDLGDLNQSVIDEWLRFVVNKNVEILELDLQNGRKACTIFASYNFPLNLSNATVVELASLRKLYLNNVVVRNGVVEKLLTTSPLLESISIQSSIGLTKIRVGGRGVNLKHLEIVNCFGGISVHLNDCDLVSFTYMGILMDLDIANLPKLKEFNVRHDRVGFDNYVLSQLSSCVSSLEVLSFPVDGMITENLHSIPRLPNVKKLTMTIDTLEDGHILNHLVSSIREACPNLETFIIKLGWYSPFERRVLKSRSYANIQPFENLKVFKMLGYYGRTVDYELAAYVIHNVVALEKVVIDPRRHDQIMIYQGKVRRNILLREEVARSSAKWQLESLVARKSPAAMKNQKKGDDFISNLPFDVLVFILSLLPVRDAVVTTTLSKRWRFVWSSVKHLNFDATKSLSKVGRKLSLYDSERAKYIEQVNCVIRNYNHPMVHRFRIQFDLGDLNQSVIDEWLQFVVNKNVEILELDLQNGRKVRTIFASYNFPLNLSNAIVVELASLKKLYLNNVVLRNGVVEELLTRSPLLEFISIHRCIGLTQIRVGRQGVNLKHLEIVNCFGDLSVHLNDCDLVSFTYKGILTDLEFANLPNLKEFNIRHDRVGFENYVLSQLSSCVSSLEALSFSINGMITENLLSIPRLPNLKKLTLTIDTMEDGHLLNHLVSSIREACPKLETFIIKLGWYSPFERRVLKARSSANILPFESLKVFKMLGYYGRSVDYELAAYVIHNAVALEKVVIDPRCQDLISIYQHKVHRNFWLKKDVARSSAKRQLESLVARKSPGAKFVIL</sequence>
<dbReference type="SUPFAM" id="SSF52047">
    <property type="entry name" value="RNI-like"/>
    <property type="match status" value="2"/>
</dbReference>
<evidence type="ECO:0000313" key="3">
    <source>
        <dbReference type="Proteomes" id="UP001229421"/>
    </source>
</evidence>
<evidence type="ECO:0000259" key="1">
    <source>
        <dbReference type="PROSITE" id="PS50181"/>
    </source>
</evidence>
<evidence type="ECO:0000313" key="2">
    <source>
        <dbReference type="EMBL" id="KAK1427560.1"/>
    </source>
</evidence>